<feature type="region of interest" description="Disordered" evidence="3">
    <location>
        <begin position="1702"/>
        <end position="1785"/>
    </location>
</feature>
<dbReference type="GO" id="GO:0005509">
    <property type="term" value="F:calcium ion binding"/>
    <property type="evidence" value="ECO:0007669"/>
    <property type="project" value="InterPro"/>
</dbReference>
<evidence type="ECO:0000313" key="5">
    <source>
        <dbReference type="EMBL" id="PWK60246.1"/>
    </source>
</evidence>
<dbReference type="SUPFAM" id="SSF51120">
    <property type="entry name" value="beta-Roll"/>
    <property type="match status" value="11"/>
</dbReference>
<dbReference type="Gene3D" id="2.60.120.260">
    <property type="entry name" value="Galactose-binding domain-like"/>
    <property type="match status" value="1"/>
</dbReference>
<dbReference type="GO" id="GO:0005576">
    <property type="term" value="C:extracellular region"/>
    <property type="evidence" value="ECO:0007669"/>
    <property type="project" value="UniProtKB-SubCell"/>
</dbReference>
<evidence type="ECO:0000256" key="2">
    <source>
        <dbReference type="ARBA" id="ARBA00022525"/>
    </source>
</evidence>
<feature type="region of interest" description="Disordered" evidence="3">
    <location>
        <begin position="945"/>
        <end position="973"/>
    </location>
</feature>
<dbReference type="Gene3D" id="2.150.10.10">
    <property type="entry name" value="Serralysin-like metalloprotease, C-terminal"/>
    <property type="match status" value="11"/>
</dbReference>
<dbReference type="Pfam" id="PF13403">
    <property type="entry name" value="Hint_2"/>
    <property type="match status" value="1"/>
</dbReference>
<dbReference type="InterPro" id="IPR001343">
    <property type="entry name" value="Hemolysn_Ca-bd"/>
</dbReference>
<dbReference type="Pfam" id="PF00353">
    <property type="entry name" value="HemolysinCabind"/>
    <property type="match status" value="17"/>
</dbReference>
<dbReference type="PANTHER" id="PTHR38340">
    <property type="entry name" value="S-LAYER PROTEIN"/>
    <property type="match status" value="1"/>
</dbReference>
<dbReference type="Proteomes" id="UP000245708">
    <property type="component" value="Unassembled WGS sequence"/>
</dbReference>
<evidence type="ECO:0000313" key="6">
    <source>
        <dbReference type="Proteomes" id="UP000245708"/>
    </source>
</evidence>
<evidence type="ECO:0000256" key="3">
    <source>
        <dbReference type="SAM" id="MobiDB-lite"/>
    </source>
</evidence>
<feature type="compositionally biased region" description="Low complexity" evidence="3">
    <location>
        <begin position="223"/>
        <end position="235"/>
    </location>
</feature>
<dbReference type="InterPro" id="IPR008979">
    <property type="entry name" value="Galactose-bd-like_sf"/>
</dbReference>
<feature type="compositionally biased region" description="Gly residues" evidence="3">
    <location>
        <begin position="953"/>
        <end position="966"/>
    </location>
</feature>
<evidence type="ECO:0000259" key="4">
    <source>
        <dbReference type="Pfam" id="PF13403"/>
    </source>
</evidence>
<dbReference type="InterPro" id="IPR050557">
    <property type="entry name" value="RTX_toxin/Mannuronan_C5-epim"/>
</dbReference>
<sequence>MATTFFVFELGLAPFIDTVEGNITSENHNALNGLSFGSATDPVSGDLRTFSPAPTSGPGADGDAISYNANNAVANEQFLIDGGAPRTFDVLMTYNNTVITYTDGTSATVNALIMQDTDGRIYLVPSSTGPNAYTDALEAKPIAAVTLGTAAPANGTDVYNMFADRYVLDVKDGTVEGTENADLIDGSYSGDPEGDRVDNTDNFLGNDDDLILAYGGNDTVRSGAGDDTVDAGTGDDLVEGGSGNDSIDGGEGADTLQGDGWADTITGGAGDDLIFGDGPGTVDAVLVAHEDFTGGATGWTNNTTSSDGRFNDFLGRFEGTDGDSSGGPLTQKTFDLVDGYTGVVIEFDLLIIDSWDADTAFSIGPDRDAFQLYINGQIVANELFQWNDSNFDADRSGSITLDGVTYTFSFIQTQNEELGFASEWGDQVWRVRLEADNYTADQITIGFGSTTDQELADESFGIDNLTIVSTNDTTIDIGQAAGDDLLLGGDGDDTIYGGAGDDTIHGDATEGAPVTVVNGGFDAGATGWTIGGGGTTLFYNNGASLNANDSGPGGFVEQTVAVTPFAPYALSVDASEFGFGVGDHTLLIEVVDANGNVIASRTEVVTNGSSQTYTLAFTSTTEDVTIRFSNPSSTETVSTDLEIDNITITALPTNDGNDMLSGGDGADVILGGGGNDTIDGGAGDDVILAGSGNDSILGGDGDDSILGGTGADTLDGGAGNDTLIGGDGNDLFIGSAGADSIDGGASWWDIVDYSGSDGAMTINLADTLAESGGHAEGDTLVNIEQVIGSSFDDMFTASASGTAFTGGDGNDTFVGGAGNDLFWGEAGDDVMYTSAGADLLEGQEDADTFIVGDGFGNATIIGGDDVTTGVNYDTIDLSGMTNPVTILFTGNGAGTITDTVTGVTLTFSGIEQLILNGNSDVVDATPNGAGIDIVAAGGDDSIIGGSGNDSLSGGEGQDTLTGGGGNDTLDGGAEADVLSAGAGNDLVFGGDGDDTLYGDDGDDIIHGDAGDDHIFGGSGHDTIYGGDGADFIRGGAGDDSLVGGDGHDRFNSDEGADTIDGGADYDMVLYSTSTEAVHIDLSDDAPESGGHAEGDVLISIEAVYGSDFDDTLIAGTGTRFLSGDDGNDTIIGSSSTHRLYGDAGDDLIIGGSGSESIYGGTGNDTLLGGENNDSLMGEEGDDLIISGAGDDSIDGGDGNDTIVLNGGADIVQGGDGADTYIVGAGFGGTHIDGGLDFDLIDLNGLPNGVEVVFTGPGAGTITDRVTGEVMSFENIQHLILTDNDDIVDATLDDGSTYVETRGGDDSLTGADGGAVYDDYAFDPNGEGNDTFAGGAGNDTLWMGTADDLATGGDGNDEIYGQEGNDTLQGEGGNDTVNGGFDNDSITGGDGNDLLSGDDPASGAAVADGATVFGGTTQDSFVFDGATGTSATIILDDGAGTANDGDDVRDVVFVTGTGDGASLRIEAFDYGVDWIATAEAWTSSTVTEVAPGNHVITLTYANGNTQSFDIFHDNGSSFDIADAFAVHAGNDTINGGNGNDTIFGGAGDDLIEGGAGDDVIYGEDGNDTIFGGAGSDSVSGGDGDDFINTRTDPGTGLPDEGYGAPGNPLYYPGDPDAFNDRDTVDGGAGNDTILTGDDNDLIFGGDGDDSIDAGFDDDLVYGGAGHDTIEGNEGNDTIYGGDGDDLIYGDVSPDNPDYPLFAPYDLPNDGTDLAPNNNGDSLSGGAGNDTIFGQDDNDTIDGGDGNDSLDGGNDDDLITGGAGNDTLLGGAGNDTLDGGGTTSVPTEIRFDDFEGTIEGWFVPSNGAPITGGQISPDGTYLGQFGPMGEEWVATNVTTPADAGSATVNFDVLATDPGDMMVGPRIVTVYLDGVAILSFEVPAAAGTVIEGTFGGGSFTVTSPGPGTAFYYDQLFEVSVTVDDPADVFRIGVGTDNLSFGLDNFQVLTMPFENDVLDGGAGDDLITGGAGDDLLTGGAGNDTFVYNVGDGLDTITDFNFGNTGTLDDGDPTNNDFIDLSGFYDNIAELQDDYADDGILNQSNVGNTVWGQTVDYSDNTQFAPGDGIVFLGQTPDGNSFTQENTGVICFTPGTSILTETGPRPVESLRAGDKIVTRDNGVQALQWVAARRIGAADLIANDRLRPVLIRPDLVGADAPLLVSPQHGVLLRPEGGEETLVRAIHLARRAGGLARVANGLRQVTYIHLMFDTHQIVFANGAPSESFYPGPMALAALSDPARAELRLIFPQLFTGPTDRAFGPRVRHFARARDLPPSLRDLRAA</sequence>
<organism evidence="5 6">
    <name type="scientific">Roseicyclus mahoneyensis</name>
    <dbReference type="NCBI Taxonomy" id="164332"/>
    <lineage>
        <taxon>Bacteria</taxon>
        <taxon>Pseudomonadati</taxon>
        <taxon>Pseudomonadota</taxon>
        <taxon>Alphaproteobacteria</taxon>
        <taxon>Rhodobacterales</taxon>
        <taxon>Roseobacteraceae</taxon>
        <taxon>Roseicyclus</taxon>
    </lineage>
</organism>
<dbReference type="SUPFAM" id="SSF49785">
    <property type="entry name" value="Galactose-binding domain-like"/>
    <property type="match status" value="1"/>
</dbReference>
<dbReference type="RefSeq" id="WP_109668572.1">
    <property type="nucleotide sequence ID" value="NZ_QGGW01000005.1"/>
</dbReference>
<comment type="caution">
    <text evidence="5">The sequence shown here is derived from an EMBL/GenBank/DDBJ whole genome shotgun (WGS) entry which is preliminary data.</text>
</comment>
<evidence type="ECO:0000256" key="1">
    <source>
        <dbReference type="ARBA" id="ARBA00004613"/>
    </source>
</evidence>
<comment type="subcellular location">
    <subcellularLocation>
        <location evidence="1">Secreted</location>
    </subcellularLocation>
</comment>
<dbReference type="SUPFAM" id="SSF51294">
    <property type="entry name" value="Hedgehog/intein (Hint) domain"/>
    <property type="match status" value="1"/>
</dbReference>
<protein>
    <submittedName>
        <fullName evidence="5">Ca2+-binding RTX toxin-like protein</fullName>
    </submittedName>
</protein>
<keyword evidence="2" id="KW-0964">Secreted</keyword>
<accession>A0A316GHB8</accession>
<dbReference type="PROSITE" id="PS00330">
    <property type="entry name" value="HEMOLYSIN_CALCIUM"/>
    <property type="match status" value="15"/>
</dbReference>
<feature type="region of interest" description="Disordered" evidence="3">
    <location>
        <begin position="1359"/>
        <end position="1400"/>
    </location>
</feature>
<dbReference type="InterPro" id="IPR018511">
    <property type="entry name" value="Hemolysin-typ_Ca-bd_CS"/>
</dbReference>
<keyword evidence="6" id="KW-1185">Reference proteome</keyword>
<reference evidence="5 6" key="1">
    <citation type="submission" date="2018-05" db="EMBL/GenBank/DDBJ databases">
        <title>Genomic Encyclopedia of Type Strains, Phase IV (KMG-IV): sequencing the most valuable type-strain genomes for metagenomic binning, comparative biology and taxonomic classification.</title>
        <authorList>
            <person name="Goeker M."/>
        </authorList>
    </citation>
    <scope>NUCLEOTIDE SEQUENCE [LARGE SCALE GENOMIC DNA]</scope>
    <source>
        <strain evidence="5 6">DSM 16097</strain>
    </source>
</reference>
<dbReference type="EMBL" id="QGGW01000005">
    <property type="protein sequence ID" value="PWK60246.1"/>
    <property type="molecule type" value="Genomic_DNA"/>
</dbReference>
<proteinExistence type="predicted"/>
<dbReference type="InterPro" id="IPR036844">
    <property type="entry name" value="Hint_dom_sf"/>
</dbReference>
<dbReference type="PRINTS" id="PR00313">
    <property type="entry name" value="CABNDNGRPT"/>
</dbReference>
<feature type="region of interest" description="Disordered" evidence="3">
    <location>
        <begin position="222"/>
        <end position="262"/>
    </location>
</feature>
<feature type="domain" description="Hedgehog/Intein (Hint)" evidence="4">
    <location>
        <begin position="2084"/>
        <end position="2223"/>
    </location>
</feature>
<dbReference type="OrthoDB" id="7355596at2"/>
<dbReference type="PANTHER" id="PTHR38340:SF1">
    <property type="entry name" value="S-LAYER PROTEIN"/>
    <property type="match status" value="1"/>
</dbReference>
<dbReference type="InterPro" id="IPR028992">
    <property type="entry name" value="Hedgehog/Intein_dom"/>
</dbReference>
<feature type="compositionally biased region" description="Gly residues" evidence="3">
    <location>
        <begin position="1768"/>
        <end position="1780"/>
    </location>
</feature>
<dbReference type="InterPro" id="IPR011049">
    <property type="entry name" value="Serralysin-like_metalloprot_C"/>
</dbReference>
<name>A0A316GHB8_9RHOB</name>
<gene>
    <name evidence="5" type="ORF">C7455_105231</name>
</gene>